<accession>A0A0J9T672</accession>
<feature type="compositionally biased region" description="Low complexity" evidence="1">
    <location>
        <begin position="275"/>
        <end position="285"/>
    </location>
</feature>
<dbReference type="InterPro" id="IPR008780">
    <property type="entry name" value="Plasmodium_Vir"/>
</dbReference>
<evidence type="ECO:0000313" key="2">
    <source>
        <dbReference type="EMBL" id="KMZ90594.1"/>
    </source>
</evidence>
<feature type="compositionally biased region" description="Basic and acidic residues" evidence="1">
    <location>
        <begin position="254"/>
        <end position="266"/>
    </location>
</feature>
<feature type="compositionally biased region" description="Polar residues" evidence="1">
    <location>
        <begin position="303"/>
        <end position="314"/>
    </location>
</feature>
<protein>
    <recommendedName>
        <fullName evidence="4">VIR protein</fullName>
    </recommendedName>
</protein>
<name>A0A0J9T672_PLAVI</name>
<dbReference type="Pfam" id="PF05795">
    <property type="entry name" value="Plasmodium_Vir"/>
    <property type="match status" value="1"/>
</dbReference>
<reference evidence="2 3" key="1">
    <citation type="submission" date="2011-08" db="EMBL/GenBank/DDBJ databases">
        <title>The Genome Sequence of Plasmodium vivax Mauritania I.</title>
        <authorList>
            <consortium name="The Broad Institute Genome Sequencing Platform"/>
            <consortium name="The Broad Institute Genome Sequencing Center for Infectious Disease"/>
            <person name="Neafsey D."/>
            <person name="Carlton J."/>
            <person name="Barnwell J."/>
            <person name="Collins W."/>
            <person name="Escalante A."/>
            <person name="Mullikin J."/>
            <person name="Saul A."/>
            <person name="Guigo R."/>
            <person name="Camara F."/>
            <person name="Young S.K."/>
            <person name="Zeng Q."/>
            <person name="Gargeya S."/>
            <person name="Fitzgerald M."/>
            <person name="Haas B."/>
            <person name="Abouelleil A."/>
            <person name="Alvarado L."/>
            <person name="Arachchi H.M."/>
            <person name="Berlin A."/>
            <person name="Brown A."/>
            <person name="Chapman S.B."/>
            <person name="Chen Z."/>
            <person name="Dunbar C."/>
            <person name="Freedman E."/>
            <person name="Gearin G."/>
            <person name="Gellesch M."/>
            <person name="Goldberg J."/>
            <person name="Griggs A."/>
            <person name="Gujja S."/>
            <person name="Heiman D."/>
            <person name="Howarth C."/>
            <person name="Larson L."/>
            <person name="Lui A."/>
            <person name="MacDonald P.J.P."/>
            <person name="Montmayeur A."/>
            <person name="Murphy C."/>
            <person name="Neiman D."/>
            <person name="Pearson M."/>
            <person name="Priest M."/>
            <person name="Roberts A."/>
            <person name="Saif S."/>
            <person name="Shea T."/>
            <person name="Shenoy N."/>
            <person name="Sisk P."/>
            <person name="Stolte C."/>
            <person name="Sykes S."/>
            <person name="Wortman J."/>
            <person name="Nusbaum C."/>
            <person name="Birren B."/>
        </authorList>
    </citation>
    <scope>NUCLEOTIDE SEQUENCE [LARGE SCALE GENOMIC DNA]</scope>
    <source>
        <strain evidence="2 3">Mauritania I</strain>
    </source>
</reference>
<evidence type="ECO:0008006" key="4">
    <source>
        <dbReference type="Google" id="ProtNLM"/>
    </source>
</evidence>
<gene>
    <name evidence="2" type="ORF">PVMG_05741</name>
</gene>
<dbReference type="AlphaFoldDB" id="A0A0J9T672"/>
<dbReference type="EMBL" id="KQ235106">
    <property type="protein sequence ID" value="KMZ90594.1"/>
    <property type="molecule type" value="Genomic_DNA"/>
</dbReference>
<sequence>MNQMIENKFLLNNHQQKILINQSYFKIYYYFNYKCYSKLKDYFSRNDIFKDDEDNVKKFPKHIIIKETYIPKQRQIFNKLYQYLGGDGIFIWQDPRECCKYINYWLNTSVRELLPDLYDNESFKIFRYIVDFYNKNKNQSTNERCNSDIYIIDPDELRKKGILYNLYNYYEKLTLQKGGYDYIPCDYLIKMYSIYKYALNSDDMKDKNFVSRLKAFKILIDKVLPEHNDCPSYIQFKEPESIEEKKLIEETKVIEPEHHTTTHDQELSPPPKPESSPLELESSSPLVLQPVPSDFQAEYLRGTFNSSERNQPSRMESEETNSELSQTTYKGNSERHTLKPGSYHSGELIYPHTLGNPSYSENEVLEKLGRRHSEDGFLDKIQGAFTGIVQSVDPAPVLGVSGGMGALFLLFKVFEVLKL</sequence>
<proteinExistence type="predicted"/>
<feature type="region of interest" description="Disordered" evidence="1">
    <location>
        <begin position="254"/>
        <end position="285"/>
    </location>
</feature>
<feature type="compositionally biased region" description="Polar residues" evidence="1">
    <location>
        <begin position="322"/>
        <end position="331"/>
    </location>
</feature>
<dbReference type="Proteomes" id="UP000053776">
    <property type="component" value="Unassembled WGS sequence"/>
</dbReference>
<feature type="region of interest" description="Disordered" evidence="1">
    <location>
        <begin position="303"/>
        <end position="344"/>
    </location>
</feature>
<evidence type="ECO:0000256" key="1">
    <source>
        <dbReference type="SAM" id="MobiDB-lite"/>
    </source>
</evidence>
<organism evidence="2 3">
    <name type="scientific">Plasmodium vivax Mauritania I</name>
    <dbReference type="NCBI Taxonomy" id="1035515"/>
    <lineage>
        <taxon>Eukaryota</taxon>
        <taxon>Sar</taxon>
        <taxon>Alveolata</taxon>
        <taxon>Apicomplexa</taxon>
        <taxon>Aconoidasida</taxon>
        <taxon>Haemosporida</taxon>
        <taxon>Plasmodiidae</taxon>
        <taxon>Plasmodium</taxon>
        <taxon>Plasmodium (Plasmodium)</taxon>
    </lineage>
</organism>
<dbReference type="OrthoDB" id="389398at2759"/>
<evidence type="ECO:0000313" key="3">
    <source>
        <dbReference type="Proteomes" id="UP000053776"/>
    </source>
</evidence>